<proteinExistence type="predicted"/>
<keyword evidence="2" id="KW-0732">Signal</keyword>
<dbReference type="EMBL" id="CALNXI010000854">
    <property type="protein sequence ID" value="CAH3143384.1"/>
    <property type="molecule type" value="Genomic_DNA"/>
</dbReference>
<accession>A0ABN8PJV2</accession>
<sequence>MLTKEVLAAILFLMLVQSGASSTSSSVSASPSVTNSYSSTTPGSSSSASNSASPMGSSSQTYTPTTSTVTNTVTITSETDFPFYYFKVVWNEWKTEKETDCKEKCCDTGGLAIKQVRNCTIHQPRCNFTECMYYGPIEREISCYMACSHCMPSKGKILS</sequence>
<dbReference type="Proteomes" id="UP001159427">
    <property type="component" value="Unassembled WGS sequence"/>
</dbReference>
<protein>
    <submittedName>
        <fullName evidence="3">Uncharacterized protein</fullName>
    </submittedName>
</protein>
<evidence type="ECO:0000313" key="3">
    <source>
        <dbReference type="EMBL" id="CAH3143384.1"/>
    </source>
</evidence>
<name>A0ABN8PJV2_9CNID</name>
<feature type="signal peptide" evidence="2">
    <location>
        <begin position="1"/>
        <end position="21"/>
    </location>
</feature>
<evidence type="ECO:0000313" key="4">
    <source>
        <dbReference type="Proteomes" id="UP001159427"/>
    </source>
</evidence>
<gene>
    <name evidence="3" type="ORF">PEVE_00042852</name>
</gene>
<evidence type="ECO:0000256" key="2">
    <source>
        <dbReference type="SAM" id="SignalP"/>
    </source>
</evidence>
<reference evidence="3 4" key="1">
    <citation type="submission" date="2022-05" db="EMBL/GenBank/DDBJ databases">
        <authorList>
            <consortium name="Genoscope - CEA"/>
            <person name="William W."/>
        </authorList>
    </citation>
    <scope>NUCLEOTIDE SEQUENCE [LARGE SCALE GENOMIC DNA]</scope>
</reference>
<organism evidence="3 4">
    <name type="scientific">Porites evermanni</name>
    <dbReference type="NCBI Taxonomy" id="104178"/>
    <lineage>
        <taxon>Eukaryota</taxon>
        <taxon>Metazoa</taxon>
        <taxon>Cnidaria</taxon>
        <taxon>Anthozoa</taxon>
        <taxon>Hexacorallia</taxon>
        <taxon>Scleractinia</taxon>
        <taxon>Fungiina</taxon>
        <taxon>Poritidae</taxon>
        <taxon>Porites</taxon>
    </lineage>
</organism>
<comment type="caution">
    <text evidence="3">The sequence shown here is derived from an EMBL/GenBank/DDBJ whole genome shotgun (WGS) entry which is preliminary data.</text>
</comment>
<feature type="region of interest" description="Disordered" evidence="1">
    <location>
        <begin position="22"/>
        <end position="68"/>
    </location>
</feature>
<keyword evidence="4" id="KW-1185">Reference proteome</keyword>
<evidence type="ECO:0000256" key="1">
    <source>
        <dbReference type="SAM" id="MobiDB-lite"/>
    </source>
</evidence>
<feature type="chain" id="PRO_5045194012" evidence="2">
    <location>
        <begin position="22"/>
        <end position="159"/>
    </location>
</feature>